<proteinExistence type="predicted"/>
<name>X0UAF2_9ZZZZ</name>
<reference evidence="1" key="1">
    <citation type="journal article" date="2014" name="Front. Microbiol.">
        <title>High frequency of phylogenetically diverse reductive dehalogenase-homologous genes in deep subseafloor sedimentary metagenomes.</title>
        <authorList>
            <person name="Kawai M."/>
            <person name="Futagami T."/>
            <person name="Toyoda A."/>
            <person name="Takaki Y."/>
            <person name="Nishi S."/>
            <person name="Hori S."/>
            <person name="Arai W."/>
            <person name="Tsubouchi T."/>
            <person name="Morono Y."/>
            <person name="Uchiyama I."/>
            <person name="Ito T."/>
            <person name="Fujiyama A."/>
            <person name="Inagaki F."/>
            <person name="Takami H."/>
        </authorList>
    </citation>
    <scope>NUCLEOTIDE SEQUENCE</scope>
    <source>
        <strain evidence="1">Expedition CK06-06</strain>
    </source>
</reference>
<sequence>QYFFEKEQLLEGWNLYKKAKSKQGIWNYKAYENFNEFENENPLIKFALLYHSMEPITSDSKKGEGKAYSLQKFGVYINEVADNLERKSVRNDILEYMKTNFLMRNVSTPSYRLMIRVENK</sequence>
<gene>
    <name evidence="1" type="ORF">S01H1_26492</name>
</gene>
<accession>X0UAF2</accession>
<dbReference type="EMBL" id="BARS01016060">
    <property type="protein sequence ID" value="GAF97342.1"/>
    <property type="molecule type" value="Genomic_DNA"/>
</dbReference>
<organism evidence="1">
    <name type="scientific">marine sediment metagenome</name>
    <dbReference type="NCBI Taxonomy" id="412755"/>
    <lineage>
        <taxon>unclassified sequences</taxon>
        <taxon>metagenomes</taxon>
        <taxon>ecological metagenomes</taxon>
    </lineage>
</organism>
<evidence type="ECO:0000313" key="1">
    <source>
        <dbReference type="EMBL" id="GAF97342.1"/>
    </source>
</evidence>
<comment type="caution">
    <text evidence="1">The sequence shown here is derived from an EMBL/GenBank/DDBJ whole genome shotgun (WGS) entry which is preliminary data.</text>
</comment>
<dbReference type="AlphaFoldDB" id="X0UAF2"/>
<protein>
    <submittedName>
        <fullName evidence="1">Uncharacterized protein</fullName>
    </submittedName>
</protein>
<feature type="non-terminal residue" evidence="1">
    <location>
        <position position="1"/>
    </location>
</feature>